<dbReference type="SUPFAM" id="SSF51905">
    <property type="entry name" value="FAD/NAD(P)-binding domain"/>
    <property type="match status" value="1"/>
</dbReference>
<dbReference type="OrthoDB" id="337830at2"/>
<sequence>MDTSHVRIAIIGAGISGLSTAYYLMQRAHAHGTPLEIQLFERKQHLGGNADTVVVNLGQRYGANGPEGAYLRWADLGVNDVNLATYHRLKA</sequence>
<dbReference type="GO" id="GO:0016491">
    <property type="term" value="F:oxidoreductase activity"/>
    <property type="evidence" value="ECO:0007669"/>
    <property type="project" value="TreeGrafter"/>
</dbReference>
<dbReference type="InterPro" id="IPR050464">
    <property type="entry name" value="Zeta_carotene_desat/Oxidored"/>
</dbReference>
<proteinExistence type="predicted"/>
<accession>A0A3E0WUW0</accession>
<comment type="caution">
    <text evidence="2">The sequence shown here is derived from an EMBL/GenBank/DDBJ whole genome shotgun (WGS) entry which is preliminary data.</text>
</comment>
<dbReference type="PANTHER" id="PTHR42923:SF17">
    <property type="entry name" value="AMINE OXIDASE DOMAIN-CONTAINING PROTEIN"/>
    <property type="match status" value="1"/>
</dbReference>
<dbReference type="Gene3D" id="3.50.50.60">
    <property type="entry name" value="FAD/NAD(P)-binding domain"/>
    <property type="match status" value="1"/>
</dbReference>
<dbReference type="RefSeq" id="WP_116302316.1">
    <property type="nucleotide sequence ID" value="NZ_NFZV01000009.1"/>
</dbReference>
<gene>
    <name evidence="2" type="ORF">CAL65_12035</name>
</gene>
<dbReference type="Proteomes" id="UP000256763">
    <property type="component" value="Unassembled WGS sequence"/>
</dbReference>
<dbReference type="PANTHER" id="PTHR42923">
    <property type="entry name" value="PROTOPORPHYRINOGEN OXIDASE"/>
    <property type="match status" value="1"/>
</dbReference>
<evidence type="ECO:0008006" key="4">
    <source>
        <dbReference type="Google" id="ProtNLM"/>
    </source>
</evidence>
<evidence type="ECO:0000313" key="2">
    <source>
        <dbReference type="EMBL" id="RFA36169.1"/>
    </source>
</evidence>
<reference evidence="3" key="1">
    <citation type="submission" date="2017-05" db="EMBL/GenBank/DDBJ databases">
        <authorList>
            <person name="Sharma S."/>
            <person name="Sidhu C."/>
            <person name="Pinnaka A.K."/>
        </authorList>
    </citation>
    <scope>NUCLEOTIDE SEQUENCE [LARGE SCALE GENOMIC DNA]</scope>
    <source>
        <strain evidence="3">AK93</strain>
    </source>
</reference>
<dbReference type="AlphaFoldDB" id="A0A3E0WUW0"/>
<dbReference type="EMBL" id="NFZW01000010">
    <property type="protein sequence ID" value="RFA36169.1"/>
    <property type="molecule type" value="Genomic_DNA"/>
</dbReference>
<dbReference type="Pfam" id="PF13450">
    <property type="entry name" value="NAD_binding_8"/>
    <property type="match status" value="1"/>
</dbReference>
<protein>
    <recommendedName>
        <fullName evidence="4">FAD dependent oxidoreductase domain-containing protein</fullName>
    </recommendedName>
</protein>
<organism evidence="2 3">
    <name type="scientific">Alkalilimnicola ehrlichii</name>
    <dbReference type="NCBI Taxonomy" id="351052"/>
    <lineage>
        <taxon>Bacteria</taxon>
        <taxon>Pseudomonadati</taxon>
        <taxon>Pseudomonadota</taxon>
        <taxon>Gammaproteobacteria</taxon>
        <taxon>Chromatiales</taxon>
        <taxon>Ectothiorhodospiraceae</taxon>
        <taxon>Alkalilimnicola</taxon>
    </lineage>
</organism>
<dbReference type="InterPro" id="IPR036188">
    <property type="entry name" value="FAD/NAD-bd_sf"/>
</dbReference>
<evidence type="ECO:0000256" key="1">
    <source>
        <dbReference type="SAM" id="Phobius"/>
    </source>
</evidence>
<evidence type="ECO:0000313" key="3">
    <source>
        <dbReference type="Proteomes" id="UP000256763"/>
    </source>
</evidence>
<keyword evidence="1" id="KW-0472">Membrane</keyword>
<name>A0A3E0WUW0_9GAMM</name>
<keyword evidence="1" id="KW-0812">Transmembrane</keyword>
<keyword evidence="1" id="KW-1133">Transmembrane helix</keyword>
<feature type="transmembrane region" description="Helical" evidence="1">
    <location>
        <begin position="6"/>
        <end position="25"/>
    </location>
</feature>
<keyword evidence="3" id="KW-1185">Reference proteome</keyword>